<accession>A0ABZ1W3L0</accession>
<comment type="subcellular location">
    <subcellularLocation>
        <location evidence="1">Cell membrane</location>
        <topology evidence="1">Multi-pass membrane protein</topology>
    </subcellularLocation>
</comment>
<organism evidence="9 10">
    <name type="scientific">Kitasatospora herbaricolor</name>
    <dbReference type="NCBI Taxonomy" id="68217"/>
    <lineage>
        <taxon>Bacteria</taxon>
        <taxon>Bacillati</taxon>
        <taxon>Actinomycetota</taxon>
        <taxon>Actinomycetes</taxon>
        <taxon>Kitasatosporales</taxon>
        <taxon>Streptomycetaceae</taxon>
        <taxon>Kitasatospora</taxon>
    </lineage>
</organism>
<feature type="transmembrane region" description="Helical" evidence="7">
    <location>
        <begin position="298"/>
        <end position="319"/>
    </location>
</feature>
<evidence type="ECO:0000256" key="4">
    <source>
        <dbReference type="ARBA" id="ARBA00022989"/>
    </source>
</evidence>
<dbReference type="InterPro" id="IPR008457">
    <property type="entry name" value="Cu-R_CopD_dom"/>
</dbReference>
<gene>
    <name evidence="9" type="ORF">OG469_07795</name>
</gene>
<proteinExistence type="predicted"/>
<keyword evidence="5 7" id="KW-0472">Membrane</keyword>
<dbReference type="EMBL" id="CP108482">
    <property type="protein sequence ID" value="WUS55421.1"/>
    <property type="molecule type" value="Genomic_DNA"/>
</dbReference>
<evidence type="ECO:0000313" key="10">
    <source>
        <dbReference type="Proteomes" id="UP001432014"/>
    </source>
</evidence>
<feature type="transmembrane region" description="Helical" evidence="7">
    <location>
        <begin position="136"/>
        <end position="153"/>
    </location>
</feature>
<keyword evidence="10" id="KW-1185">Reference proteome</keyword>
<evidence type="ECO:0000256" key="6">
    <source>
        <dbReference type="SAM" id="MobiDB-lite"/>
    </source>
</evidence>
<dbReference type="Proteomes" id="UP001432014">
    <property type="component" value="Chromosome"/>
</dbReference>
<evidence type="ECO:0000259" key="8">
    <source>
        <dbReference type="Pfam" id="PF05425"/>
    </source>
</evidence>
<keyword evidence="2" id="KW-1003">Cell membrane</keyword>
<evidence type="ECO:0000313" key="9">
    <source>
        <dbReference type="EMBL" id="WUS55421.1"/>
    </source>
</evidence>
<dbReference type="PANTHER" id="PTHR34820">
    <property type="entry name" value="INNER MEMBRANE PROTEIN YEBZ"/>
    <property type="match status" value="1"/>
</dbReference>
<dbReference type="Pfam" id="PF05425">
    <property type="entry name" value="CopD"/>
    <property type="match status" value="1"/>
</dbReference>
<feature type="transmembrane region" description="Helical" evidence="7">
    <location>
        <begin position="59"/>
        <end position="83"/>
    </location>
</feature>
<evidence type="ECO:0000256" key="2">
    <source>
        <dbReference type="ARBA" id="ARBA00022475"/>
    </source>
</evidence>
<feature type="compositionally biased region" description="Low complexity" evidence="6">
    <location>
        <begin position="388"/>
        <end position="424"/>
    </location>
</feature>
<keyword evidence="3 7" id="KW-0812">Transmembrane</keyword>
<dbReference type="RefSeq" id="WP_329499927.1">
    <property type="nucleotide sequence ID" value="NZ_CP108460.1"/>
</dbReference>
<feature type="transmembrane region" description="Helical" evidence="7">
    <location>
        <begin position="103"/>
        <end position="124"/>
    </location>
</feature>
<name>A0ABZ1W3L0_9ACTN</name>
<keyword evidence="4 7" id="KW-1133">Transmembrane helix</keyword>
<dbReference type="InterPro" id="IPR032694">
    <property type="entry name" value="CopC/D"/>
</dbReference>
<evidence type="ECO:0000256" key="7">
    <source>
        <dbReference type="SAM" id="Phobius"/>
    </source>
</evidence>
<feature type="domain" description="Copper resistance protein D" evidence="8">
    <location>
        <begin position="211"/>
        <end position="316"/>
    </location>
</feature>
<feature type="transmembrane region" description="Helical" evidence="7">
    <location>
        <begin position="20"/>
        <end position="38"/>
    </location>
</feature>
<sequence length="424" mass="43779">MAAAAPSTPLGPFVDSLVSWTTWVTLMGLVGLIALAVLSTGPAAARTAPAALPAVTTRIAWASVVAGVLAAPAVLTELAHSASKSHGYDWSAAWDSLYDGTNAGRLSGLEVTLVLVAAALVAPLTVRSVAAGRARTWLLGAGLAAASVALGATKFPTKVPADWGRGSFDTLVWMLHLLGGGVWFGGLAGLLLLAVPGAVPTAGRRAFWSTAVRRFSVAAMVCVAAITLSGLFLYWAHVDGLTQLVTTMYGRVLGVKILIFGGLLLLGTFNQFWLHPRLDALRDEGDQRALVTVLLRRFPLVVAVEVVLALALLLVAPFLHGSARNQAYQAQVSEQSATPIPAKKLPKLPAKQVSTSTWVWGTLETVAVIALMGGSYQLSGRLARRRSAAATATPDTTAPEAATPEAAAPEAPAPVATASASLPG</sequence>
<reference evidence="9 10" key="1">
    <citation type="submission" date="2022-10" db="EMBL/GenBank/DDBJ databases">
        <title>The complete genomes of actinobacterial strains from the NBC collection.</title>
        <authorList>
            <person name="Joergensen T.S."/>
            <person name="Alvarez Arevalo M."/>
            <person name="Sterndorff E.B."/>
            <person name="Faurdal D."/>
            <person name="Vuksanovic O."/>
            <person name="Mourched A.-S."/>
            <person name="Charusanti P."/>
            <person name="Shaw S."/>
            <person name="Blin K."/>
            <person name="Weber T."/>
        </authorList>
    </citation>
    <scope>NUCLEOTIDE SEQUENCE [LARGE SCALE GENOMIC DNA]</scope>
    <source>
        <strain evidence="9 10">NBC_01247</strain>
    </source>
</reference>
<feature type="transmembrane region" description="Helical" evidence="7">
    <location>
        <begin position="215"/>
        <end position="236"/>
    </location>
</feature>
<evidence type="ECO:0000256" key="1">
    <source>
        <dbReference type="ARBA" id="ARBA00004651"/>
    </source>
</evidence>
<dbReference type="PANTHER" id="PTHR34820:SF4">
    <property type="entry name" value="INNER MEMBRANE PROTEIN YEBZ"/>
    <property type="match status" value="1"/>
</dbReference>
<feature type="transmembrane region" description="Helical" evidence="7">
    <location>
        <begin position="358"/>
        <end position="378"/>
    </location>
</feature>
<evidence type="ECO:0000256" key="5">
    <source>
        <dbReference type="ARBA" id="ARBA00023136"/>
    </source>
</evidence>
<feature type="transmembrane region" description="Helical" evidence="7">
    <location>
        <begin position="248"/>
        <end position="269"/>
    </location>
</feature>
<feature type="region of interest" description="Disordered" evidence="6">
    <location>
        <begin position="386"/>
        <end position="424"/>
    </location>
</feature>
<evidence type="ECO:0000256" key="3">
    <source>
        <dbReference type="ARBA" id="ARBA00022692"/>
    </source>
</evidence>
<feature type="transmembrane region" description="Helical" evidence="7">
    <location>
        <begin position="173"/>
        <end position="195"/>
    </location>
</feature>
<protein>
    <submittedName>
        <fullName evidence="9">CopD family protein</fullName>
    </submittedName>
</protein>